<dbReference type="Proteomes" id="UP000053558">
    <property type="component" value="Unassembled WGS sequence"/>
</dbReference>
<dbReference type="KEGG" id="cput:CONPUDRAFT_80297"/>
<dbReference type="PROSITE" id="PS51354">
    <property type="entry name" value="GLUTAREDOXIN_2"/>
    <property type="match status" value="1"/>
</dbReference>
<dbReference type="InterPro" id="IPR002109">
    <property type="entry name" value="Glutaredoxin"/>
</dbReference>
<dbReference type="PANTHER" id="PTHR10293:SF73">
    <property type="entry name" value="GLUTAREDOXIN-3"/>
    <property type="match status" value="1"/>
</dbReference>
<evidence type="ECO:0000256" key="3">
    <source>
        <dbReference type="ARBA" id="ARBA00023004"/>
    </source>
</evidence>
<dbReference type="InterPro" id="IPR013766">
    <property type="entry name" value="Thioredoxin_domain"/>
</dbReference>
<dbReference type="OrthoDB" id="415696at2759"/>
<evidence type="ECO:0000313" key="8">
    <source>
        <dbReference type="Proteomes" id="UP000053558"/>
    </source>
</evidence>
<dbReference type="CDD" id="cd03028">
    <property type="entry name" value="GRX_PICOT_like"/>
    <property type="match status" value="1"/>
</dbReference>
<dbReference type="GO" id="GO:0051537">
    <property type="term" value="F:2 iron, 2 sulfur cluster binding"/>
    <property type="evidence" value="ECO:0007669"/>
    <property type="project" value="TreeGrafter"/>
</dbReference>
<dbReference type="PANTHER" id="PTHR10293">
    <property type="entry name" value="GLUTAREDOXIN FAMILY MEMBER"/>
    <property type="match status" value="1"/>
</dbReference>
<comment type="function">
    <text evidence="5">Monothiol glutaredoxin involved in the biogenesis of iron-sulfur clusters. Binds one iron-sulfur cluster per dimer. The iron-sulfur cluster is bound between subunits, and is complexed by a bound glutathione and a cysteine residue from each subunit.</text>
</comment>
<dbReference type="AlphaFoldDB" id="A0A5M3MWY1"/>
<dbReference type="InterPro" id="IPR004480">
    <property type="entry name" value="Monothiol_GRX-rel"/>
</dbReference>
<keyword evidence="3" id="KW-0408">Iron</keyword>
<dbReference type="SUPFAM" id="SSF52833">
    <property type="entry name" value="Thioredoxin-like"/>
    <property type="match status" value="2"/>
</dbReference>
<keyword evidence="2" id="KW-0479">Metal-binding</keyword>
<evidence type="ECO:0000256" key="1">
    <source>
        <dbReference type="ARBA" id="ARBA00009630"/>
    </source>
</evidence>
<dbReference type="EMBL" id="JH711575">
    <property type="protein sequence ID" value="EIW83642.1"/>
    <property type="molecule type" value="Genomic_DNA"/>
</dbReference>
<reference evidence="8" key="1">
    <citation type="journal article" date="2012" name="Science">
        <title>The Paleozoic origin of enzymatic lignin decomposition reconstructed from 31 fungal genomes.</title>
        <authorList>
            <person name="Floudas D."/>
            <person name="Binder M."/>
            <person name="Riley R."/>
            <person name="Barry K."/>
            <person name="Blanchette R.A."/>
            <person name="Henrissat B."/>
            <person name="Martinez A.T."/>
            <person name="Otillar R."/>
            <person name="Spatafora J.W."/>
            <person name="Yadav J.S."/>
            <person name="Aerts A."/>
            <person name="Benoit I."/>
            <person name="Boyd A."/>
            <person name="Carlson A."/>
            <person name="Copeland A."/>
            <person name="Coutinho P.M."/>
            <person name="de Vries R.P."/>
            <person name="Ferreira P."/>
            <person name="Findley K."/>
            <person name="Foster B."/>
            <person name="Gaskell J."/>
            <person name="Glotzer D."/>
            <person name="Gorecki P."/>
            <person name="Heitman J."/>
            <person name="Hesse C."/>
            <person name="Hori C."/>
            <person name="Igarashi K."/>
            <person name="Jurgens J.A."/>
            <person name="Kallen N."/>
            <person name="Kersten P."/>
            <person name="Kohler A."/>
            <person name="Kuees U."/>
            <person name="Kumar T.K.A."/>
            <person name="Kuo A."/>
            <person name="LaButti K."/>
            <person name="Larrondo L.F."/>
            <person name="Lindquist E."/>
            <person name="Ling A."/>
            <person name="Lombard V."/>
            <person name="Lucas S."/>
            <person name="Lundell T."/>
            <person name="Martin R."/>
            <person name="McLaughlin D.J."/>
            <person name="Morgenstern I."/>
            <person name="Morin E."/>
            <person name="Murat C."/>
            <person name="Nagy L.G."/>
            <person name="Nolan M."/>
            <person name="Ohm R.A."/>
            <person name="Patyshakuliyeva A."/>
            <person name="Rokas A."/>
            <person name="Ruiz-Duenas F.J."/>
            <person name="Sabat G."/>
            <person name="Salamov A."/>
            <person name="Samejima M."/>
            <person name="Schmutz J."/>
            <person name="Slot J.C."/>
            <person name="St John F."/>
            <person name="Stenlid J."/>
            <person name="Sun H."/>
            <person name="Sun S."/>
            <person name="Syed K."/>
            <person name="Tsang A."/>
            <person name="Wiebenga A."/>
            <person name="Young D."/>
            <person name="Pisabarro A."/>
            <person name="Eastwood D.C."/>
            <person name="Martin F."/>
            <person name="Cullen D."/>
            <person name="Grigoriev I.V."/>
            <person name="Hibbett D.S."/>
        </authorList>
    </citation>
    <scope>NUCLEOTIDE SEQUENCE [LARGE SCALE GENOMIC DNA]</scope>
    <source>
        <strain evidence="8">RWD-64-598 SS2</strain>
    </source>
</reference>
<dbReference type="RefSeq" id="XP_007765459.1">
    <property type="nucleotide sequence ID" value="XM_007767269.1"/>
</dbReference>
<dbReference type="InterPro" id="IPR033658">
    <property type="entry name" value="GRX_PICOT-like"/>
</dbReference>
<dbReference type="GO" id="GO:0005829">
    <property type="term" value="C:cytosol"/>
    <property type="evidence" value="ECO:0007669"/>
    <property type="project" value="TreeGrafter"/>
</dbReference>
<dbReference type="GO" id="GO:0015036">
    <property type="term" value="F:disulfide oxidoreductase activity"/>
    <property type="evidence" value="ECO:0007669"/>
    <property type="project" value="UniProtKB-ARBA"/>
</dbReference>
<organism evidence="7 8">
    <name type="scientific">Coniophora puteana (strain RWD-64-598)</name>
    <name type="common">Brown rot fungus</name>
    <dbReference type="NCBI Taxonomy" id="741705"/>
    <lineage>
        <taxon>Eukaryota</taxon>
        <taxon>Fungi</taxon>
        <taxon>Dikarya</taxon>
        <taxon>Basidiomycota</taxon>
        <taxon>Agaricomycotina</taxon>
        <taxon>Agaricomycetes</taxon>
        <taxon>Agaricomycetidae</taxon>
        <taxon>Boletales</taxon>
        <taxon>Coniophorineae</taxon>
        <taxon>Coniophoraceae</taxon>
        <taxon>Coniophora</taxon>
    </lineage>
</organism>
<evidence type="ECO:0000256" key="4">
    <source>
        <dbReference type="ARBA" id="ARBA00023014"/>
    </source>
</evidence>
<proteinExistence type="inferred from homology"/>
<comment type="similarity">
    <text evidence="1">Belongs to the glutaredoxin family. Monothiol subfamily.</text>
</comment>
<dbReference type="FunFam" id="3.40.30.10:FF:000012">
    <property type="entry name" value="Monothiol glutaredoxin"/>
    <property type="match status" value="1"/>
</dbReference>
<dbReference type="InterPro" id="IPR036249">
    <property type="entry name" value="Thioredoxin-like_sf"/>
</dbReference>
<dbReference type="FunFam" id="3.40.30.10:FF:000092">
    <property type="entry name" value="Monothiol glutaredoxin"/>
    <property type="match status" value="1"/>
</dbReference>
<name>A0A5M3MWY1_CONPW</name>
<dbReference type="OMA" id="WAEPCKT"/>
<sequence length="249" mass="27277">MAAPQNLVHVTSPAHFQESLAADLQRVSLINFWAPWAEPCKQMNEVVFELAKKYPNMLALQVEAEEQQDITEDFEVNSVPTFIILRGHTLLSRIEGADAQKLTSDIATHLSAPPSSSSVTSGAAITASGAPRERTQEELAAYMQALMKKDSVVLFMKGSPDAPQCGFSRTAVGILRKEGIEFGSFDILKDESVRQGLKAINNWPTFPQFIVNGEFVGGLDVIKEMLEAKDEDGSDESEFTKVFKQGIVA</sequence>
<comment type="caution">
    <text evidence="7">The sequence shown here is derived from an EMBL/GenBank/DDBJ whole genome shotgun (WGS) entry which is preliminary data.</text>
</comment>
<dbReference type="GO" id="GO:0005634">
    <property type="term" value="C:nucleus"/>
    <property type="evidence" value="ECO:0007669"/>
    <property type="project" value="TreeGrafter"/>
</dbReference>
<accession>A0A5M3MWY1</accession>
<evidence type="ECO:0000259" key="6">
    <source>
        <dbReference type="PROSITE" id="PS51352"/>
    </source>
</evidence>
<dbReference type="Pfam" id="PF00462">
    <property type="entry name" value="Glutaredoxin"/>
    <property type="match status" value="1"/>
</dbReference>
<keyword evidence="4" id="KW-0411">Iron-sulfur</keyword>
<feature type="domain" description="Thioredoxin" evidence="6">
    <location>
        <begin position="1"/>
        <end position="111"/>
    </location>
</feature>
<dbReference type="Pfam" id="PF00085">
    <property type="entry name" value="Thioredoxin"/>
    <property type="match status" value="1"/>
</dbReference>
<evidence type="ECO:0000313" key="7">
    <source>
        <dbReference type="EMBL" id="EIW83642.1"/>
    </source>
</evidence>
<evidence type="ECO:0000256" key="5">
    <source>
        <dbReference type="ARBA" id="ARBA00055846"/>
    </source>
</evidence>
<keyword evidence="8" id="KW-1185">Reference proteome</keyword>
<protein>
    <submittedName>
        <fullName evidence="7">Glutaredoxin</fullName>
    </submittedName>
</protein>
<dbReference type="GO" id="GO:0046872">
    <property type="term" value="F:metal ion binding"/>
    <property type="evidence" value="ECO:0007669"/>
    <property type="project" value="UniProtKB-KW"/>
</dbReference>
<dbReference type="GeneID" id="19210070"/>
<dbReference type="CDD" id="cd02984">
    <property type="entry name" value="TRX_PICOT"/>
    <property type="match status" value="1"/>
</dbReference>
<dbReference type="GO" id="GO:0006879">
    <property type="term" value="P:intracellular iron ion homeostasis"/>
    <property type="evidence" value="ECO:0007669"/>
    <property type="project" value="TreeGrafter"/>
</dbReference>
<dbReference type="Gene3D" id="3.40.30.10">
    <property type="entry name" value="Glutaredoxin"/>
    <property type="match status" value="2"/>
</dbReference>
<evidence type="ECO:0000256" key="2">
    <source>
        <dbReference type="ARBA" id="ARBA00022723"/>
    </source>
</evidence>
<dbReference type="PROSITE" id="PS51352">
    <property type="entry name" value="THIOREDOXIN_2"/>
    <property type="match status" value="1"/>
</dbReference>
<gene>
    <name evidence="7" type="ORF">CONPUDRAFT_80297</name>
</gene>